<evidence type="ECO:0008006" key="3">
    <source>
        <dbReference type="Google" id="ProtNLM"/>
    </source>
</evidence>
<sequence>MQSIPPIQAYPNELARETKVGRYMGLAQFLQLIETGTAYFPSVFSLRGAEGNKGDRMEGKLNPNDRWLLDGTAEILDLAMNANWPSVSGETERIKKAVDEVTIKPVNTPFGPVYAADDLDHGQIYDRVNQWIDVWCWHQFDHEHIGMWRQYGQGDGAVCIVTTIDLLQGSLSPTEGIDIKVLPVIYREWLGLPTVSDDPYWIAIQKSRVYRDEREVRVVAIDKNCDPTENRDEMGRLIPLDVKRLCNRVVVHPDSPDWVFDTIDRVTQRYLGRHAARSEIYMERRPL</sequence>
<dbReference type="HOGENOM" id="CLU_968514_0_0_4"/>
<dbReference type="eggNOG" id="ENOG5032S82">
    <property type="taxonomic scope" value="Bacteria"/>
</dbReference>
<gene>
    <name evidence="1" type="ORF">W822_09440</name>
</gene>
<proteinExistence type="predicted"/>
<dbReference type="Proteomes" id="UP000018733">
    <property type="component" value="Unassembled WGS sequence"/>
</dbReference>
<reference evidence="1 2" key="1">
    <citation type="journal article" date="2014" name="Genome Announc.">
        <title>Draft Genome Sequence of Advenella kashmirensis Strain W13003, a Polycyclic Aromatic Hydrocarbon-Degrading Bacterium.</title>
        <authorList>
            <person name="Wang X."/>
            <person name="Jin D."/>
            <person name="Zhou L."/>
            <person name="Wu L."/>
            <person name="An W."/>
            <person name="Zhao L."/>
        </authorList>
    </citation>
    <scope>NUCLEOTIDE SEQUENCE [LARGE SCALE GENOMIC DNA]</scope>
    <source>
        <strain evidence="1 2">W13003</strain>
    </source>
</reference>
<protein>
    <recommendedName>
        <fullName evidence="3">DUF2971 domain-containing protein</fullName>
    </recommendedName>
</protein>
<evidence type="ECO:0000313" key="1">
    <source>
        <dbReference type="EMBL" id="ETF03501.1"/>
    </source>
</evidence>
<accession>V8QU76</accession>
<comment type="caution">
    <text evidence="1">The sequence shown here is derived from an EMBL/GenBank/DDBJ whole genome shotgun (WGS) entry which is preliminary data.</text>
</comment>
<keyword evidence="2" id="KW-1185">Reference proteome</keyword>
<dbReference type="OrthoDB" id="9783671at2"/>
<name>V8QU76_9BURK</name>
<organism evidence="1 2">
    <name type="scientific">Advenella kashmirensis W13003</name>
    <dbReference type="NCBI Taxonomy" id="1424334"/>
    <lineage>
        <taxon>Bacteria</taxon>
        <taxon>Pseudomonadati</taxon>
        <taxon>Pseudomonadota</taxon>
        <taxon>Betaproteobacteria</taxon>
        <taxon>Burkholderiales</taxon>
        <taxon>Alcaligenaceae</taxon>
    </lineage>
</organism>
<dbReference type="PATRIC" id="fig|1424334.3.peg.1894"/>
<dbReference type="AlphaFoldDB" id="V8QU76"/>
<dbReference type="STRING" id="1424334.W822_09440"/>
<dbReference type="EMBL" id="AYXT01000009">
    <property type="protein sequence ID" value="ETF03501.1"/>
    <property type="molecule type" value="Genomic_DNA"/>
</dbReference>
<evidence type="ECO:0000313" key="2">
    <source>
        <dbReference type="Proteomes" id="UP000018733"/>
    </source>
</evidence>
<dbReference type="RefSeq" id="WP_024004861.1">
    <property type="nucleotide sequence ID" value="NZ_KI650979.1"/>
</dbReference>